<dbReference type="AlphaFoldDB" id="A0A0E9SFU0"/>
<evidence type="ECO:0000313" key="1">
    <source>
        <dbReference type="EMBL" id="JAH40161.1"/>
    </source>
</evidence>
<sequence length="47" mass="5217">MVSKVNLQQCPDRFDKLVLFLSTSCGKSRARNMKDCSSVVQPSMIAP</sequence>
<reference evidence="1" key="1">
    <citation type="submission" date="2014-11" db="EMBL/GenBank/DDBJ databases">
        <authorList>
            <person name="Amaro Gonzalez C."/>
        </authorList>
    </citation>
    <scope>NUCLEOTIDE SEQUENCE</scope>
</reference>
<dbReference type="EMBL" id="GBXM01068416">
    <property type="protein sequence ID" value="JAH40161.1"/>
    <property type="molecule type" value="Transcribed_RNA"/>
</dbReference>
<protein>
    <submittedName>
        <fullName evidence="1">Uncharacterized protein</fullName>
    </submittedName>
</protein>
<accession>A0A0E9SFU0</accession>
<reference evidence="1" key="2">
    <citation type="journal article" date="2015" name="Fish Shellfish Immunol.">
        <title>Early steps in the European eel (Anguilla anguilla)-Vibrio vulnificus interaction in the gills: Role of the RtxA13 toxin.</title>
        <authorList>
            <person name="Callol A."/>
            <person name="Pajuelo D."/>
            <person name="Ebbesson L."/>
            <person name="Teles M."/>
            <person name="MacKenzie S."/>
            <person name="Amaro C."/>
        </authorList>
    </citation>
    <scope>NUCLEOTIDE SEQUENCE</scope>
</reference>
<organism evidence="1">
    <name type="scientific">Anguilla anguilla</name>
    <name type="common">European freshwater eel</name>
    <name type="synonym">Muraena anguilla</name>
    <dbReference type="NCBI Taxonomy" id="7936"/>
    <lineage>
        <taxon>Eukaryota</taxon>
        <taxon>Metazoa</taxon>
        <taxon>Chordata</taxon>
        <taxon>Craniata</taxon>
        <taxon>Vertebrata</taxon>
        <taxon>Euteleostomi</taxon>
        <taxon>Actinopterygii</taxon>
        <taxon>Neopterygii</taxon>
        <taxon>Teleostei</taxon>
        <taxon>Anguilliformes</taxon>
        <taxon>Anguillidae</taxon>
        <taxon>Anguilla</taxon>
    </lineage>
</organism>
<proteinExistence type="predicted"/>
<name>A0A0E9SFU0_ANGAN</name>